<gene>
    <name evidence="1" type="ORF">HED64_14040</name>
</gene>
<dbReference type="Proteomes" id="UP000746595">
    <property type="component" value="Unassembled WGS sequence"/>
</dbReference>
<evidence type="ECO:0000313" key="1">
    <source>
        <dbReference type="EMBL" id="NKG21822.1"/>
    </source>
</evidence>
<sequence>MSVDLVFPFHGTQVRVGTPGERRPRTAEAAFIASSADGSAGSIWASDIPAQGNSDRFTHLGQIHEILRFYPGDEPAEVVPHHRATAEIPTTSGILILPVDVTARTPHLVHVVWIDDEGEILGAWCPHTIVTPIRRPESA</sequence>
<keyword evidence="2" id="KW-1185">Reference proteome</keyword>
<comment type="caution">
    <text evidence="1">The sequence shown here is derived from an EMBL/GenBank/DDBJ whole genome shotgun (WGS) entry which is preliminary data.</text>
</comment>
<protein>
    <submittedName>
        <fullName evidence="1">Uncharacterized protein</fullName>
    </submittedName>
</protein>
<name>A0ABX1G6E3_9MICC</name>
<evidence type="ECO:0000313" key="2">
    <source>
        <dbReference type="Proteomes" id="UP000746595"/>
    </source>
</evidence>
<organism evidence="1 2">
    <name type="scientific">Paeniglutamicibacter terrestris</name>
    <dbReference type="NCBI Taxonomy" id="2723403"/>
    <lineage>
        <taxon>Bacteria</taxon>
        <taxon>Bacillati</taxon>
        <taxon>Actinomycetota</taxon>
        <taxon>Actinomycetes</taxon>
        <taxon>Micrococcales</taxon>
        <taxon>Micrococcaceae</taxon>
        <taxon>Paeniglutamicibacter</taxon>
    </lineage>
</organism>
<proteinExistence type="predicted"/>
<dbReference type="EMBL" id="JAAWVT010000007">
    <property type="protein sequence ID" value="NKG21822.1"/>
    <property type="molecule type" value="Genomic_DNA"/>
</dbReference>
<dbReference type="RefSeq" id="WP_168152649.1">
    <property type="nucleotide sequence ID" value="NZ_JAAWVT010000007.1"/>
</dbReference>
<reference evidence="1 2" key="1">
    <citation type="submission" date="2020-04" db="EMBL/GenBank/DDBJ databases">
        <title>Paeniglutamicibacter sp. ANT13_2, a novel actinomycete isolated from sediment in Antarctica.</title>
        <authorList>
            <person name="Sakdapetsiri C."/>
            <person name="Pinyakong O."/>
        </authorList>
    </citation>
    <scope>NUCLEOTIDE SEQUENCE [LARGE SCALE GENOMIC DNA]</scope>
    <source>
        <strain evidence="1 2">ANT13_2</strain>
    </source>
</reference>
<accession>A0ABX1G6E3</accession>